<comment type="caution">
    <text evidence="2">The sequence shown here is derived from an EMBL/GenBank/DDBJ whole genome shotgun (WGS) entry which is preliminary data.</text>
</comment>
<dbReference type="AlphaFoldDB" id="A9DIG2"/>
<dbReference type="Pfam" id="PF13454">
    <property type="entry name" value="NAD_binding_9"/>
    <property type="match status" value="1"/>
</dbReference>
<dbReference type="HOGENOM" id="CLU_034530_0_0_10"/>
<gene>
    <name evidence="2" type="ORF">KAOT1_11792</name>
</gene>
<dbReference type="OrthoDB" id="6309046at2"/>
<dbReference type="SUPFAM" id="SSF51905">
    <property type="entry name" value="FAD/NAD(P)-binding domain"/>
    <property type="match status" value="1"/>
</dbReference>
<organism evidence="2 3">
    <name type="scientific">Kordia algicida OT-1</name>
    <dbReference type="NCBI Taxonomy" id="391587"/>
    <lineage>
        <taxon>Bacteria</taxon>
        <taxon>Pseudomonadati</taxon>
        <taxon>Bacteroidota</taxon>
        <taxon>Flavobacteriia</taxon>
        <taxon>Flavobacteriales</taxon>
        <taxon>Flavobacteriaceae</taxon>
        <taxon>Kordia</taxon>
    </lineage>
</organism>
<evidence type="ECO:0000313" key="2">
    <source>
        <dbReference type="EMBL" id="EDP97894.1"/>
    </source>
</evidence>
<evidence type="ECO:0000313" key="3">
    <source>
        <dbReference type="Proteomes" id="UP000002945"/>
    </source>
</evidence>
<keyword evidence="3" id="KW-1185">Reference proteome</keyword>
<name>A9DIG2_9FLAO</name>
<accession>A9DIG2</accession>
<evidence type="ECO:0000259" key="1">
    <source>
        <dbReference type="Pfam" id="PF13454"/>
    </source>
</evidence>
<dbReference type="EMBL" id="ABIB01000001">
    <property type="protein sequence ID" value="EDP97894.1"/>
    <property type="molecule type" value="Genomic_DNA"/>
</dbReference>
<dbReference type="InterPro" id="IPR052189">
    <property type="entry name" value="L-asp_N-monooxygenase_NS-form"/>
</dbReference>
<dbReference type="RefSeq" id="WP_007094908.1">
    <property type="nucleotide sequence ID" value="NZ_CP142125.1"/>
</dbReference>
<feature type="domain" description="FAD-dependent urate hydroxylase HpyO/Asp monooxygenase CreE-like FAD/NAD(P)-binding" evidence="1">
    <location>
        <begin position="13"/>
        <end position="182"/>
    </location>
</feature>
<dbReference type="eggNOG" id="COG4529">
    <property type="taxonomic scope" value="Bacteria"/>
</dbReference>
<reference evidence="2 3" key="1">
    <citation type="journal article" date="2011" name="J. Bacteriol.">
        <title>Genome sequence of the algicidal bacterium Kordia algicida OT-1.</title>
        <authorList>
            <person name="Lee H.S."/>
            <person name="Kang S.G."/>
            <person name="Kwon K.K."/>
            <person name="Lee J.H."/>
            <person name="Kim S.J."/>
        </authorList>
    </citation>
    <scope>NUCLEOTIDE SEQUENCE [LARGE SCALE GENOMIC DNA]</scope>
    <source>
        <strain evidence="2 3">OT-1</strain>
    </source>
</reference>
<dbReference type="PANTHER" id="PTHR40254">
    <property type="entry name" value="BLR0577 PROTEIN"/>
    <property type="match status" value="1"/>
</dbReference>
<dbReference type="Proteomes" id="UP000002945">
    <property type="component" value="Unassembled WGS sequence"/>
</dbReference>
<dbReference type="InterPro" id="IPR036188">
    <property type="entry name" value="FAD/NAD-bd_sf"/>
</dbReference>
<sequence>MKTTSNHKNRKIAIIGIGPRGGYALENFFESLAKKTNELQIHVYLFEQTGNFGNGQVYKTDQIESNWINIPERILLLKKREAIKFSEIEIPSFPSYHEWTEKDFEERSKEAVDNYPPRAKIGKYLNERLASIITPLHEHKIATLVKDTVKKVSLTENYKVSIATKTEDYHNLDEILLTIGHQPTEVSEQLLEWKEFASNKENLALFTSPYPISDFLNHEKLTTKSIVGIRGFGLAMIDVARAIAMRFGKFHIEDTKTRKCTFKPNENYKGKMIPFSLDGLPAVPKPLNASIDDLFKPTETQLSDYESLIGNPETQKKASGVDFLLKAFAPIAAKMYLQLETTYHTEKLSLKETENIIIKWLKDPEYKHDAILSTDQSVKSIMQDFVAMATGKKPISLDFCVGQVWRHCQPSMYAKLSFNECDEDVFAEIIALDESTKRYSYGPPVESIQQMIALIEANVLDMNFVSDPDFELIDKGWKLSNNNNTETATVMLNSVLDAPKIKIVKSSIIESLLSSDLIQIVHDDLGIMTDENAYVISDDKKHNIPIALLGRLAKGTIIGVDAILECYGSRPKNWAKKASNRHILSVSGSDISS</sequence>
<dbReference type="InterPro" id="IPR038732">
    <property type="entry name" value="HpyO/CreE_NAD-binding"/>
</dbReference>
<dbReference type="STRING" id="391587.KAOT1_11792"/>
<dbReference type="PANTHER" id="PTHR40254:SF1">
    <property type="entry name" value="BLR0577 PROTEIN"/>
    <property type="match status" value="1"/>
</dbReference>
<protein>
    <recommendedName>
        <fullName evidence="1">FAD-dependent urate hydroxylase HpyO/Asp monooxygenase CreE-like FAD/NAD(P)-binding domain-containing protein</fullName>
    </recommendedName>
</protein>
<proteinExistence type="predicted"/>